<evidence type="ECO:0000256" key="1">
    <source>
        <dbReference type="ARBA" id="ARBA00022771"/>
    </source>
</evidence>
<gene>
    <name evidence="7" type="primary">LOC127750227</name>
</gene>
<dbReference type="PROSITE" id="PS50089">
    <property type="entry name" value="ZF_RING_2"/>
    <property type="match status" value="1"/>
</dbReference>
<evidence type="ECO:0000256" key="4">
    <source>
        <dbReference type="SAM" id="MobiDB-lite"/>
    </source>
</evidence>
<sequence length="201" mass="22582">MPGYRRNGSRRRHRSQTGWSNHFCPSAGPVYSPWAMGMGPIMYSGFYPYNPYSPYNMQPTAAVTHLAVQQLARLHQLQRLVTYLSPPNPPNLTINSNFETNDADTNLPTQTQEIPSECHNEDDGNMDGDPDREDLLSPSHEPECIICLQTAEDPQVCDRCTVVSCGYCFELWARHAGKCPVCRKIVKLPTVPEEAEVIDLS</sequence>
<dbReference type="Proteomes" id="UP000504606">
    <property type="component" value="Unplaced"/>
</dbReference>
<keyword evidence="2" id="KW-0862">Zinc</keyword>
<dbReference type="Gene3D" id="3.30.40.10">
    <property type="entry name" value="Zinc/RING finger domain, C3HC4 (zinc finger)"/>
    <property type="match status" value="1"/>
</dbReference>
<keyword evidence="1 3" id="KW-0479">Metal-binding</keyword>
<evidence type="ECO:0000313" key="7">
    <source>
        <dbReference type="RefSeq" id="XP_052127201.1"/>
    </source>
</evidence>
<evidence type="ECO:0000313" key="6">
    <source>
        <dbReference type="Proteomes" id="UP000504606"/>
    </source>
</evidence>
<dbReference type="RefSeq" id="XP_052127201.1">
    <property type="nucleotide sequence ID" value="XM_052271241.1"/>
</dbReference>
<keyword evidence="1 3" id="KW-0863">Zinc-finger</keyword>
<dbReference type="SUPFAM" id="SSF57850">
    <property type="entry name" value="RING/U-box"/>
    <property type="match status" value="1"/>
</dbReference>
<dbReference type="AlphaFoldDB" id="A0A9C6X144"/>
<evidence type="ECO:0000259" key="5">
    <source>
        <dbReference type="PROSITE" id="PS50089"/>
    </source>
</evidence>
<reference evidence="7" key="1">
    <citation type="submission" date="2025-08" db="UniProtKB">
        <authorList>
            <consortium name="RefSeq"/>
        </authorList>
    </citation>
    <scope>IDENTIFICATION</scope>
    <source>
        <tissue evidence="7">Whole organism</tissue>
    </source>
</reference>
<feature type="domain" description="RING-type" evidence="5">
    <location>
        <begin position="144"/>
        <end position="183"/>
    </location>
</feature>
<feature type="compositionally biased region" description="Polar residues" evidence="4">
    <location>
        <begin position="91"/>
        <end position="114"/>
    </location>
</feature>
<keyword evidence="6" id="KW-1185">Reference proteome</keyword>
<dbReference type="GO" id="GO:0008270">
    <property type="term" value="F:zinc ion binding"/>
    <property type="evidence" value="ECO:0007669"/>
    <property type="project" value="UniProtKB-KW"/>
</dbReference>
<dbReference type="GeneID" id="127750227"/>
<name>A0A9C6X144_FRAOC</name>
<proteinExistence type="predicted"/>
<dbReference type="InterPro" id="IPR001841">
    <property type="entry name" value="Znf_RING"/>
</dbReference>
<dbReference type="KEGG" id="foc:127750227"/>
<evidence type="ECO:0000256" key="3">
    <source>
        <dbReference type="PROSITE-ProRule" id="PRU00175"/>
    </source>
</evidence>
<feature type="region of interest" description="Disordered" evidence="4">
    <location>
        <begin position="91"/>
        <end position="135"/>
    </location>
</feature>
<evidence type="ECO:0000256" key="2">
    <source>
        <dbReference type="ARBA" id="ARBA00022833"/>
    </source>
</evidence>
<organism evidence="6 7">
    <name type="scientific">Frankliniella occidentalis</name>
    <name type="common">Western flower thrips</name>
    <name type="synonym">Euthrips occidentalis</name>
    <dbReference type="NCBI Taxonomy" id="133901"/>
    <lineage>
        <taxon>Eukaryota</taxon>
        <taxon>Metazoa</taxon>
        <taxon>Ecdysozoa</taxon>
        <taxon>Arthropoda</taxon>
        <taxon>Hexapoda</taxon>
        <taxon>Insecta</taxon>
        <taxon>Pterygota</taxon>
        <taxon>Neoptera</taxon>
        <taxon>Paraneoptera</taxon>
        <taxon>Thysanoptera</taxon>
        <taxon>Terebrantia</taxon>
        <taxon>Thripoidea</taxon>
        <taxon>Thripidae</taxon>
        <taxon>Frankliniella</taxon>
    </lineage>
</organism>
<accession>A0A9C6X144</accession>
<protein>
    <submittedName>
        <fullName evidence="7">Uncharacterized protein LOC127750227</fullName>
    </submittedName>
</protein>
<feature type="compositionally biased region" description="Acidic residues" evidence="4">
    <location>
        <begin position="123"/>
        <end position="132"/>
    </location>
</feature>
<dbReference type="InterPro" id="IPR013083">
    <property type="entry name" value="Znf_RING/FYVE/PHD"/>
</dbReference>